<evidence type="ECO:0000313" key="1">
    <source>
        <dbReference type="EMBL" id="OIQ66196.1"/>
    </source>
</evidence>
<proteinExistence type="predicted"/>
<reference evidence="1" key="1">
    <citation type="submission" date="2016-10" db="EMBL/GenBank/DDBJ databases">
        <title>Sequence of Gallionella enrichment culture.</title>
        <authorList>
            <person name="Poehlein A."/>
            <person name="Muehling M."/>
            <person name="Daniel R."/>
        </authorList>
    </citation>
    <scope>NUCLEOTIDE SEQUENCE</scope>
</reference>
<gene>
    <name evidence="1" type="ORF">GALL_522360</name>
</gene>
<name>A0A1J5PF91_9ZZZZ</name>
<comment type="caution">
    <text evidence="1">The sequence shown here is derived from an EMBL/GenBank/DDBJ whole genome shotgun (WGS) entry which is preliminary data.</text>
</comment>
<sequence>MDTILRAPSANSTVTTAGKASGMAATARLMAVINISNGASPRSTPTAKITTQMASTANATRLPKTTRRNCSGVLRLLSCSIKPATLPSSVAMPVATTRP</sequence>
<protein>
    <submittedName>
        <fullName evidence="1">Uncharacterized protein</fullName>
    </submittedName>
</protein>
<dbReference type="EMBL" id="MLJW01006769">
    <property type="protein sequence ID" value="OIQ66196.1"/>
    <property type="molecule type" value="Genomic_DNA"/>
</dbReference>
<accession>A0A1J5PF91</accession>
<dbReference type="AlphaFoldDB" id="A0A1J5PF91"/>
<organism evidence="1">
    <name type="scientific">mine drainage metagenome</name>
    <dbReference type="NCBI Taxonomy" id="410659"/>
    <lineage>
        <taxon>unclassified sequences</taxon>
        <taxon>metagenomes</taxon>
        <taxon>ecological metagenomes</taxon>
    </lineage>
</organism>